<proteinExistence type="predicted"/>
<evidence type="ECO:0000259" key="1">
    <source>
        <dbReference type="Pfam" id="PF01610"/>
    </source>
</evidence>
<name>B3ELZ5_CHLPB</name>
<accession>B3ELZ5</accession>
<dbReference type="AlphaFoldDB" id="B3ELZ5"/>
<dbReference type="KEGG" id="cpb:Cphamn1_1922"/>
<feature type="domain" description="Transposase IS204/IS1001/IS1096/IS1165 zinc-finger" evidence="3">
    <location>
        <begin position="42"/>
        <end position="87"/>
    </location>
</feature>
<dbReference type="InterPro" id="IPR002560">
    <property type="entry name" value="Transposase_DDE"/>
</dbReference>
<evidence type="ECO:0000313" key="4">
    <source>
        <dbReference type="EMBL" id="ACE04836.1"/>
    </source>
</evidence>
<evidence type="ECO:0000259" key="2">
    <source>
        <dbReference type="Pfam" id="PF13542"/>
    </source>
</evidence>
<feature type="domain" description="Transposase IS204/IS1001/IS1096/IS1165 helix-turn-helix" evidence="2">
    <location>
        <begin position="95"/>
        <end position="143"/>
    </location>
</feature>
<protein>
    <submittedName>
        <fullName evidence="4">Transposase IS204/IS1001/IS1096/IS1165 family protein</fullName>
    </submittedName>
</protein>
<dbReference type="STRING" id="331678.Cphamn1_1922"/>
<dbReference type="eggNOG" id="COG3464">
    <property type="taxonomic scope" value="Bacteria"/>
</dbReference>
<gene>
    <name evidence="4" type="ordered locus">Cphamn1_1922</name>
</gene>
<evidence type="ECO:0000259" key="3">
    <source>
        <dbReference type="Pfam" id="PF14690"/>
    </source>
</evidence>
<dbReference type="PANTHER" id="PTHR33498:SF1">
    <property type="entry name" value="TRANSPOSASE FOR INSERTION SEQUENCE ELEMENT IS1557"/>
    <property type="match status" value="1"/>
</dbReference>
<organism evidence="4">
    <name type="scientific">Chlorobium phaeobacteroides (strain BS1)</name>
    <dbReference type="NCBI Taxonomy" id="331678"/>
    <lineage>
        <taxon>Bacteria</taxon>
        <taxon>Pseudomonadati</taxon>
        <taxon>Chlorobiota</taxon>
        <taxon>Chlorobiia</taxon>
        <taxon>Chlorobiales</taxon>
        <taxon>Chlorobiaceae</taxon>
        <taxon>Chlorobium/Pelodictyon group</taxon>
        <taxon>Chlorobium</taxon>
    </lineage>
</organism>
<reference evidence="4" key="1">
    <citation type="submission" date="2008-06" db="EMBL/GenBank/DDBJ databases">
        <title>Complete sequence of Chlorobium phaeobacteroides BS1.</title>
        <authorList>
            <consortium name="US DOE Joint Genome Institute"/>
            <person name="Lucas S."/>
            <person name="Copeland A."/>
            <person name="Lapidus A."/>
            <person name="Glavina del Rio T."/>
            <person name="Dalin E."/>
            <person name="Tice H."/>
            <person name="Bruce D."/>
            <person name="Goodwin L."/>
            <person name="Pitluck S."/>
            <person name="Schmutz J."/>
            <person name="Larimer F."/>
            <person name="Land M."/>
            <person name="Hauser L."/>
            <person name="Kyrpides N."/>
            <person name="Ovchinnikova G."/>
            <person name="Li T."/>
            <person name="Liu Z."/>
            <person name="Zhao F."/>
            <person name="Overmann J."/>
            <person name="Bryant D.A."/>
            <person name="Richardson P."/>
        </authorList>
    </citation>
    <scope>NUCLEOTIDE SEQUENCE [LARGE SCALE GENOMIC DNA]</scope>
    <source>
        <strain evidence="4">BS1</strain>
    </source>
</reference>
<dbReference type="Pfam" id="PF14690">
    <property type="entry name" value="Zn_ribbon_ISL3"/>
    <property type="match status" value="1"/>
</dbReference>
<dbReference type="EMBL" id="CP001101">
    <property type="protein sequence ID" value="ACE04836.1"/>
    <property type="molecule type" value="Genomic_DNA"/>
</dbReference>
<dbReference type="Pfam" id="PF01610">
    <property type="entry name" value="DDE_Tnp_ISL3"/>
    <property type="match status" value="1"/>
</dbReference>
<dbReference type="InterPro" id="IPR047951">
    <property type="entry name" value="Transpos_ISL3"/>
</dbReference>
<sequence length="323" mass="37001">MQSLTTHYQQLLGLPSTWKVEDVDLSMLGKQVVIRLVYTGKNISCPECGDTCNIYDHAPEQKWRHLDTMQFETILVARLPRVNCKEHGVKTAGAPWADKHSRFTLMFEGFVVQLLQHCANTQAVATLLGLNWHAVDQIMRRAVARGMKRRTTETIEHLGLDEKSFRAGHQYITTLNDLDEGRVLEVVETRTTEATEKLLTSLAAEQREKVKSVAIDMWKPFAAAVRSLLSEADIVHDRFHISKYLNEAVDKVRRQESRNLNAIGDKTLIGSKYAWLRNPENMTETQRTSFEQLMACELKTGQAWGLKNMFRMFWRFTCLDTAS</sequence>
<dbReference type="HOGENOM" id="CLU_041900_0_1_10"/>
<feature type="domain" description="Transposase IS204/IS1001/IS1096/IS1165 DDE" evidence="1">
    <location>
        <begin position="158"/>
        <end position="317"/>
    </location>
</feature>
<dbReference type="InterPro" id="IPR029261">
    <property type="entry name" value="Transposase_Znf"/>
</dbReference>
<dbReference type="Pfam" id="PF13542">
    <property type="entry name" value="HTH_Tnp_ISL3"/>
    <property type="match status" value="1"/>
</dbReference>
<dbReference type="InterPro" id="IPR032877">
    <property type="entry name" value="Transposase_HTH"/>
</dbReference>
<dbReference type="PANTHER" id="PTHR33498">
    <property type="entry name" value="TRANSPOSASE FOR INSERTION SEQUENCE ELEMENT IS1557"/>
    <property type="match status" value="1"/>
</dbReference>
<dbReference type="NCBIfam" id="NF033550">
    <property type="entry name" value="transpos_ISL3"/>
    <property type="match status" value="1"/>
</dbReference>